<protein>
    <recommendedName>
        <fullName evidence="4">Rhabdoid tumor deletion region protein 1</fullName>
    </recommendedName>
</protein>
<reference evidence="2 3" key="1">
    <citation type="submission" date="2014-06" db="EMBL/GenBank/DDBJ databases">
        <authorList>
            <person name="Swart Estienne"/>
        </authorList>
    </citation>
    <scope>NUCLEOTIDE SEQUENCE [LARGE SCALE GENOMIC DNA]</scope>
    <source>
        <strain evidence="2 3">130c</strain>
    </source>
</reference>
<dbReference type="Pfam" id="PF02985">
    <property type="entry name" value="HEAT"/>
    <property type="match status" value="1"/>
</dbReference>
<evidence type="ECO:0000313" key="2">
    <source>
        <dbReference type="EMBL" id="CDW75208.1"/>
    </source>
</evidence>
<dbReference type="OMA" id="VWQHDVI"/>
<keyword evidence="3" id="KW-1185">Reference proteome</keyword>
<dbReference type="Proteomes" id="UP000039865">
    <property type="component" value="Unassembled WGS sequence"/>
</dbReference>
<dbReference type="SUPFAM" id="SSF48371">
    <property type="entry name" value="ARM repeat"/>
    <property type="match status" value="1"/>
</dbReference>
<dbReference type="EMBL" id="CCKQ01004076">
    <property type="protein sequence ID" value="CDW75208.1"/>
    <property type="molecule type" value="Genomic_DNA"/>
</dbReference>
<proteinExistence type="predicted"/>
<organism evidence="2 3">
    <name type="scientific">Stylonychia lemnae</name>
    <name type="common">Ciliate</name>
    <dbReference type="NCBI Taxonomy" id="5949"/>
    <lineage>
        <taxon>Eukaryota</taxon>
        <taxon>Sar</taxon>
        <taxon>Alveolata</taxon>
        <taxon>Ciliophora</taxon>
        <taxon>Intramacronucleata</taxon>
        <taxon>Spirotrichea</taxon>
        <taxon>Stichotrichia</taxon>
        <taxon>Sporadotrichida</taxon>
        <taxon>Oxytrichidae</taxon>
        <taxon>Stylonychinae</taxon>
        <taxon>Stylonychia</taxon>
    </lineage>
</organism>
<dbReference type="InterPro" id="IPR000357">
    <property type="entry name" value="HEAT"/>
</dbReference>
<evidence type="ECO:0008006" key="4">
    <source>
        <dbReference type="Google" id="ProtNLM"/>
    </source>
</evidence>
<dbReference type="AlphaFoldDB" id="A0A078A146"/>
<accession>A0A078A146</accession>
<dbReference type="InParanoid" id="A0A078A146"/>
<dbReference type="PANTHER" id="PTHR15599:SF1">
    <property type="entry name" value="RADIAL SPOKE HEAD 14 HOMOLOG"/>
    <property type="match status" value="1"/>
</dbReference>
<dbReference type="InterPro" id="IPR011989">
    <property type="entry name" value="ARM-like"/>
</dbReference>
<evidence type="ECO:0000313" key="3">
    <source>
        <dbReference type="Proteomes" id="UP000039865"/>
    </source>
</evidence>
<name>A0A078A146_STYLE</name>
<evidence type="ECO:0000256" key="1">
    <source>
        <dbReference type="ARBA" id="ARBA00022737"/>
    </source>
</evidence>
<dbReference type="OrthoDB" id="409644at2759"/>
<gene>
    <name evidence="2" type="primary">Contig14942.g737</name>
    <name evidence="2" type="ORF">STYLEM_4195</name>
</gene>
<dbReference type="InterPro" id="IPR042856">
    <property type="entry name" value="RSP14"/>
</dbReference>
<dbReference type="PANTHER" id="PTHR15599">
    <property type="entry name" value="RTDR1"/>
    <property type="match status" value="1"/>
</dbReference>
<dbReference type="InterPro" id="IPR016024">
    <property type="entry name" value="ARM-type_fold"/>
</dbReference>
<sequence length="355" mass="40631">MEETLSNTRFISFHRNQTNPEPMPLSTLTFAYGDQKYEKMCREMAGKDDVLRRKVLIEINEDFHQADKLNFALESSILKQLVKCFTEKDNVIRELASRAVLKVACTEKGREILVNQQIVKDVRKLFDDQEIQIRNNAYTCLINLAQYTFGIDAVIDFEIVPVLVDKLILEKEEEILVLILQLMKILAEGEKAPVLLLNTPVLARLNTHLASRNQFIRELAALNLGSISYNVKGKEKTIEAKSIQPLTKMLFDDVSEVRTAATRALASLAQLKAGKVEIYDLEMLDRIIELLYDDSDQTKLNVVQMISAVGEYPPAREKFKECLEKLREIVIKDKFHFPLVSRFAQTAIDVITWIP</sequence>
<dbReference type="Gene3D" id="1.25.10.10">
    <property type="entry name" value="Leucine-rich Repeat Variant"/>
    <property type="match status" value="1"/>
</dbReference>
<keyword evidence="1" id="KW-0677">Repeat</keyword>